<protein>
    <submittedName>
        <fullName evidence="2 4">Uncharacterized protein</fullName>
    </submittedName>
</protein>
<organism evidence="4">
    <name type="scientific">Angiostrongylus costaricensis</name>
    <name type="common">Nematode worm</name>
    <dbReference type="NCBI Taxonomy" id="334426"/>
    <lineage>
        <taxon>Eukaryota</taxon>
        <taxon>Metazoa</taxon>
        <taxon>Ecdysozoa</taxon>
        <taxon>Nematoda</taxon>
        <taxon>Chromadorea</taxon>
        <taxon>Rhabditida</taxon>
        <taxon>Rhabditina</taxon>
        <taxon>Rhabditomorpha</taxon>
        <taxon>Strongyloidea</taxon>
        <taxon>Metastrongylidae</taxon>
        <taxon>Angiostrongylus</taxon>
    </lineage>
</organism>
<accession>A0A0R3PVH0</accession>
<keyword evidence="1" id="KW-1133">Transmembrane helix</keyword>
<keyword evidence="1" id="KW-0812">Transmembrane</keyword>
<dbReference type="Proteomes" id="UP000267027">
    <property type="component" value="Unassembled WGS sequence"/>
</dbReference>
<keyword evidence="3" id="KW-1185">Reference proteome</keyword>
<sequence>MSHRLPDGTNRPLNDWVSANRAKRSPAMTITTATALIVHHFFNVIIIIIIVITSFSPPVLMLFRHSATLITSFAASFSSYWQ</sequence>
<evidence type="ECO:0000313" key="2">
    <source>
        <dbReference type="EMBL" id="VDM61617.1"/>
    </source>
</evidence>
<evidence type="ECO:0000313" key="3">
    <source>
        <dbReference type="Proteomes" id="UP000267027"/>
    </source>
</evidence>
<evidence type="ECO:0000256" key="1">
    <source>
        <dbReference type="SAM" id="Phobius"/>
    </source>
</evidence>
<feature type="transmembrane region" description="Helical" evidence="1">
    <location>
        <begin position="30"/>
        <end position="55"/>
    </location>
</feature>
<proteinExistence type="predicted"/>
<evidence type="ECO:0000313" key="4">
    <source>
        <dbReference type="WBParaSite" id="ACOC_0001003101-mRNA-1"/>
    </source>
</evidence>
<gene>
    <name evidence="2" type="ORF">ACOC_LOCUS10032</name>
</gene>
<name>A0A0R3PVH0_ANGCS</name>
<dbReference type="EMBL" id="UYYA01004398">
    <property type="protein sequence ID" value="VDM61617.1"/>
    <property type="molecule type" value="Genomic_DNA"/>
</dbReference>
<reference evidence="2 3" key="2">
    <citation type="submission" date="2018-11" db="EMBL/GenBank/DDBJ databases">
        <authorList>
            <consortium name="Pathogen Informatics"/>
        </authorList>
    </citation>
    <scope>NUCLEOTIDE SEQUENCE [LARGE SCALE GENOMIC DNA]</scope>
    <source>
        <strain evidence="2 3">Costa Rica</strain>
    </source>
</reference>
<reference evidence="4" key="1">
    <citation type="submission" date="2017-02" db="UniProtKB">
        <authorList>
            <consortium name="WormBaseParasite"/>
        </authorList>
    </citation>
    <scope>IDENTIFICATION</scope>
</reference>
<dbReference type="WBParaSite" id="ACOC_0001003101-mRNA-1">
    <property type="protein sequence ID" value="ACOC_0001003101-mRNA-1"/>
    <property type="gene ID" value="ACOC_0001003101"/>
</dbReference>
<dbReference type="AlphaFoldDB" id="A0A0R3PVH0"/>
<keyword evidence="1" id="KW-0472">Membrane</keyword>